<comment type="caution">
    <text evidence="2">The sequence shown here is derived from an EMBL/GenBank/DDBJ whole genome shotgun (WGS) entry which is preliminary data.</text>
</comment>
<evidence type="ECO:0000256" key="1">
    <source>
        <dbReference type="SAM" id="MobiDB-lite"/>
    </source>
</evidence>
<name>A0ABQ9HAD6_9NEOP</name>
<sequence length="1005" mass="111570">MCFSRRSHVEKEPAPKNISEIDPNRIIYCKTFSVHEGKADNTAVISVFGNVSMYLRKKMMMELYQIWLYRILVGTTGDMHILGGTDVTRRPPQPPLGGGGRNARVLSGTPASAEAIRHRRHVVLTHHRAAVNGQTSSTTAVKRWVRIGEGKGGDGSDEFRPESGFYVPVVNYDAKFNDRRDMNEFPSGKYACPVPACRVAVAPWLGRQPSTKAKWVRFRLVPLSDFRTSDLPDDAAGRRAFSVIILFPFLAFRRCSILASLQFSSALKTLVLKAAQTSPHSTSVHGTLHRNCSGPTGRVSGLFNRDDGGFATALTPCEPITILERGNSGLVRLLAYHRDEPGSIPGVVTSGFSHVAIVPDDAAVRRGFSEFLMFSPPLLIHSDAAPYSPRFTLIGSPWLEAHMLREYRLFRLDVRKSRGRKSVNIAGAKGSRFRAAPDCTAISGPSHFHLCFRPERGDVTGETRGWRSYGCGWSLKGSGKGGRCTRPDTRRRLGNIVLSMHITAREKWGRWLPEKRYKTATAVVLERCGLGRPRRHPDTARSISAGTPERGLASDWLFQATRGPLMARLSAGVQVFGHWLANGVPNFFWQVRPFFWRVQLESDLKRLLHVCILKGDTSRNQRNIAGIEAALRPWQLGRMIPLWSAIAFREMGEMKRDENGKQCRTTRAGKREIPKKTSRLAASSGMILTCENPGVTRHAETTVPVYYFMWDLAVGIAETCVLVSPVSLPRFLTLEAGIHATLKRMRYCTASPEKSTERQWQHTGLGQTFLQTINTPFLVSETGSSAHFLSPHPFSLAEGVVARTSTGRATPVDTASCLRNDAQKKHGSCSWRQEHCLVVSLPAITPISSAPFPRDSIHNCGLSASLLMPYTMRGLSGVYRPSQNASHVHVFCTSHTGSSRRRTEDSSSAMTIQAMVALGNLSDVHLPPRHFLPYGRPFPANVTLNPPKTYSEQDSLHPQLSPTMTDPNHGRVHPRLTPPKTNSTQDWLHPRLAPPKTEFTQDWLD</sequence>
<dbReference type="EMBL" id="JARBHB010000006">
    <property type="protein sequence ID" value="KAJ8881253.1"/>
    <property type="molecule type" value="Genomic_DNA"/>
</dbReference>
<gene>
    <name evidence="2" type="ORF">PR048_017729</name>
</gene>
<dbReference type="Proteomes" id="UP001159363">
    <property type="component" value="Chromosome 5"/>
</dbReference>
<protein>
    <submittedName>
        <fullName evidence="2">Uncharacterized protein</fullName>
    </submittedName>
</protein>
<accession>A0ABQ9HAD6</accession>
<feature type="compositionally biased region" description="Polar residues" evidence="1">
    <location>
        <begin position="947"/>
        <end position="966"/>
    </location>
</feature>
<evidence type="ECO:0000313" key="3">
    <source>
        <dbReference type="Proteomes" id="UP001159363"/>
    </source>
</evidence>
<proteinExistence type="predicted"/>
<feature type="region of interest" description="Disordered" evidence="1">
    <location>
        <begin position="947"/>
        <end position="1005"/>
    </location>
</feature>
<evidence type="ECO:0000313" key="2">
    <source>
        <dbReference type="EMBL" id="KAJ8881253.1"/>
    </source>
</evidence>
<organism evidence="2 3">
    <name type="scientific">Dryococelus australis</name>
    <dbReference type="NCBI Taxonomy" id="614101"/>
    <lineage>
        <taxon>Eukaryota</taxon>
        <taxon>Metazoa</taxon>
        <taxon>Ecdysozoa</taxon>
        <taxon>Arthropoda</taxon>
        <taxon>Hexapoda</taxon>
        <taxon>Insecta</taxon>
        <taxon>Pterygota</taxon>
        <taxon>Neoptera</taxon>
        <taxon>Polyneoptera</taxon>
        <taxon>Phasmatodea</taxon>
        <taxon>Verophasmatodea</taxon>
        <taxon>Anareolatae</taxon>
        <taxon>Phasmatidae</taxon>
        <taxon>Eurycanthinae</taxon>
        <taxon>Dryococelus</taxon>
    </lineage>
</organism>
<keyword evidence="3" id="KW-1185">Reference proteome</keyword>
<reference evidence="2 3" key="1">
    <citation type="submission" date="2023-02" db="EMBL/GenBank/DDBJ databases">
        <title>LHISI_Scaffold_Assembly.</title>
        <authorList>
            <person name="Stuart O.P."/>
            <person name="Cleave R."/>
            <person name="Magrath M.J.L."/>
            <person name="Mikheyev A.S."/>
        </authorList>
    </citation>
    <scope>NUCLEOTIDE SEQUENCE [LARGE SCALE GENOMIC DNA]</scope>
    <source>
        <strain evidence="2">Daus_M_001</strain>
        <tissue evidence="2">Leg muscle</tissue>
    </source>
</reference>